<gene>
    <name evidence="2" type="ORF">SK3146_06931</name>
</gene>
<feature type="compositionally biased region" description="Low complexity" evidence="1">
    <location>
        <begin position="38"/>
        <end position="47"/>
    </location>
</feature>
<dbReference type="RefSeq" id="WP_249863072.1">
    <property type="nucleotide sequence ID" value="NZ_CP027059.1"/>
</dbReference>
<evidence type="ECO:0000313" key="3">
    <source>
        <dbReference type="Proteomes" id="UP001057134"/>
    </source>
</evidence>
<dbReference type="PROSITE" id="PS51257">
    <property type="entry name" value="PROKAR_LIPOPROTEIN"/>
    <property type="match status" value="1"/>
</dbReference>
<dbReference type="Proteomes" id="UP001057134">
    <property type="component" value="Chromosome"/>
</dbReference>
<reference evidence="2" key="1">
    <citation type="submission" date="2018-02" db="EMBL/GenBank/DDBJ databases">
        <authorList>
            <person name="Kim S.-K."/>
            <person name="Jung H.-I."/>
            <person name="Lee S.-W."/>
        </authorList>
    </citation>
    <scope>NUCLEOTIDE SEQUENCE</scope>
    <source>
        <strain evidence="2">SK3146</strain>
    </source>
</reference>
<name>A0ABY4S3D1_9BACL</name>
<keyword evidence="3" id="KW-1185">Reference proteome</keyword>
<evidence type="ECO:0008006" key="4">
    <source>
        <dbReference type="Google" id="ProtNLM"/>
    </source>
</evidence>
<organism evidence="2 3">
    <name type="scientific">Paenibacillus konkukensis</name>
    <dbReference type="NCBI Taxonomy" id="2020716"/>
    <lineage>
        <taxon>Bacteria</taxon>
        <taxon>Bacillati</taxon>
        <taxon>Bacillota</taxon>
        <taxon>Bacilli</taxon>
        <taxon>Bacillales</taxon>
        <taxon>Paenibacillaceae</taxon>
        <taxon>Paenibacillus</taxon>
    </lineage>
</organism>
<protein>
    <recommendedName>
        <fullName evidence="4">Lipoprotein</fullName>
    </recommendedName>
</protein>
<sequence>MMTLRWKGIVLLAAVLLLGGCRGGEAAGGKLPPKEVQPPSSSEAPAPQTLEEELRQDTVKSVQVAQIPMGEIRRLPLLADRPDDKPIIAKLAEWLRSAAPGEPAAVDEKRYSEVRPHVQVGIEWADGRSAILEPVCTMELATNLTDCHEQEGFVRLYRGGAAEPETIVSPELAGWLNRDYRYETVGVLNDPNPRAEGVSAQGTLRLVPASEERVQQLGAPSCIGREDDYRIAGSYDLTFQPAGGESAAVRHFDDLSLIRPDLQPFAMKRVSFGSFEAFAFIPAYADCHGIEFYLFGVKDGQAFPFSFQIDGAVRPTFDIGPGRDFAVADGRLLVEGGISAGMDYPIRYTFQPDLQARTMQLVRQEEIKP</sequence>
<evidence type="ECO:0000256" key="1">
    <source>
        <dbReference type="SAM" id="MobiDB-lite"/>
    </source>
</evidence>
<dbReference type="EMBL" id="CP027059">
    <property type="protein sequence ID" value="UQZ87629.1"/>
    <property type="molecule type" value="Genomic_DNA"/>
</dbReference>
<evidence type="ECO:0000313" key="2">
    <source>
        <dbReference type="EMBL" id="UQZ87629.1"/>
    </source>
</evidence>
<feature type="region of interest" description="Disordered" evidence="1">
    <location>
        <begin position="28"/>
        <end position="54"/>
    </location>
</feature>
<reference evidence="2" key="2">
    <citation type="journal article" date="2021" name="J Anim Sci Technol">
        <title>Complete genome sequence of Paenibacillus konkukensis sp. nov. SK3146 as a potential probiotic strain.</title>
        <authorList>
            <person name="Jung H.I."/>
            <person name="Park S."/>
            <person name="Niu K.M."/>
            <person name="Lee S.W."/>
            <person name="Kothari D."/>
            <person name="Yi K.J."/>
            <person name="Kim S.K."/>
        </authorList>
    </citation>
    <scope>NUCLEOTIDE SEQUENCE</scope>
    <source>
        <strain evidence="2">SK3146</strain>
    </source>
</reference>
<proteinExistence type="predicted"/>
<accession>A0ABY4S3D1</accession>